<sequence>MCCPEDGVHRCPSSSHWLEQAGFAIGTQYTIEVYNGKLVFIASESGYPTLMQGLRLTPKLLY</sequence>
<dbReference type="GO" id="GO:0003723">
    <property type="term" value="F:RNA binding"/>
    <property type="evidence" value="ECO:0007669"/>
    <property type="project" value="InterPro"/>
</dbReference>
<keyword evidence="3" id="KW-1185">Reference proteome</keyword>
<dbReference type="EMBL" id="NRSJ01000085">
    <property type="protein sequence ID" value="MBK1707349.1"/>
    <property type="molecule type" value="Genomic_DNA"/>
</dbReference>
<evidence type="ECO:0000313" key="3">
    <source>
        <dbReference type="Proteomes" id="UP001296776"/>
    </source>
</evidence>
<protein>
    <recommendedName>
        <fullName evidence="1">Toxin SymE-like domain-containing protein</fullName>
    </recommendedName>
</protein>
<feature type="domain" description="Toxin SymE-like" evidence="1">
    <location>
        <begin position="15"/>
        <end position="41"/>
    </location>
</feature>
<organism evidence="2 3">
    <name type="scientific">Halochromatium glycolicum</name>
    <dbReference type="NCBI Taxonomy" id="85075"/>
    <lineage>
        <taxon>Bacteria</taxon>
        <taxon>Pseudomonadati</taxon>
        <taxon>Pseudomonadota</taxon>
        <taxon>Gammaproteobacteria</taxon>
        <taxon>Chromatiales</taxon>
        <taxon>Chromatiaceae</taxon>
        <taxon>Halochromatium</taxon>
    </lineage>
</organism>
<dbReference type="GO" id="GO:0005737">
    <property type="term" value="C:cytoplasm"/>
    <property type="evidence" value="ECO:0007669"/>
    <property type="project" value="InterPro"/>
</dbReference>
<dbReference type="RefSeq" id="WP_200348836.1">
    <property type="nucleotide sequence ID" value="NZ_NRSJ01000085.1"/>
</dbReference>
<reference evidence="2" key="2">
    <citation type="journal article" date="2020" name="Microorganisms">
        <title>Osmotic Adaptation and Compatible Solute Biosynthesis of Phototrophic Bacteria as Revealed from Genome Analyses.</title>
        <authorList>
            <person name="Imhoff J.F."/>
            <person name="Rahn T."/>
            <person name="Kunzel S."/>
            <person name="Keller A."/>
            <person name="Neulinger S.C."/>
        </authorList>
    </citation>
    <scope>NUCLEOTIDE SEQUENCE</scope>
    <source>
        <strain evidence="2">DSM 11080</strain>
    </source>
</reference>
<comment type="caution">
    <text evidence="2">The sequence shown here is derived from an EMBL/GenBank/DDBJ whole genome shotgun (WGS) entry which is preliminary data.</text>
</comment>
<accession>A0AAJ0U8L6</accession>
<dbReference type="AlphaFoldDB" id="A0AAJ0U8L6"/>
<name>A0AAJ0U8L6_9GAMM</name>
<dbReference type="GO" id="GO:0016070">
    <property type="term" value="P:RNA metabolic process"/>
    <property type="evidence" value="ECO:0007669"/>
    <property type="project" value="InterPro"/>
</dbReference>
<reference evidence="2" key="1">
    <citation type="submission" date="2017-08" db="EMBL/GenBank/DDBJ databases">
        <authorList>
            <person name="Imhoff J.F."/>
            <person name="Rahn T."/>
            <person name="Kuenzel S."/>
            <person name="Neulinger S.C."/>
        </authorList>
    </citation>
    <scope>NUCLEOTIDE SEQUENCE</scope>
    <source>
        <strain evidence="2">DSM 11080</strain>
    </source>
</reference>
<dbReference type="InterPro" id="IPR014944">
    <property type="entry name" value="Toxin_SymE-like"/>
</dbReference>
<dbReference type="Pfam" id="PF08845">
    <property type="entry name" value="SymE_toxin"/>
    <property type="match status" value="1"/>
</dbReference>
<dbReference type="GO" id="GO:0016788">
    <property type="term" value="F:hydrolase activity, acting on ester bonds"/>
    <property type="evidence" value="ECO:0007669"/>
    <property type="project" value="InterPro"/>
</dbReference>
<evidence type="ECO:0000313" key="2">
    <source>
        <dbReference type="EMBL" id="MBK1707349.1"/>
    </source>
</evidence>
<evidence type="ECO:0000259" key="1">
    <source>
        <dbReference type="Pfam" id="PF08845"/>
    </source>
</evidence>
<dbReference type="Proteomes" id="UP001296776">
    <property type="component" value="Unassembled WGS sequence"/>
</dbReference>
<gene>
    <name evidence="2" type="ORF">CKO40_23160</name>
</gene>
<proteinExistence type="predicted"/>